<keyword evidence="4 9" id="KW-0067">ATP-binding</keyword>
<evidence type="ECO:0000256" key="1">
    <source>
        <dbReference type="ARBA" id="ARBA00013160"/>
    </source>
</evidence>
<keyword evidence="11" id="KW-1185">Reference proteome</keyword>
<keyword evidence="3 9" id="KW-0547">Nucleotide-binding</keyword>
<dbReference type="OrthoDB" id="41238at2759"/>
<accession>A0A9W9G1V8</accession>
<dbReference type="Pfam" id="PF00579">
    <property type="entry name" value="tRNA-synt_1b"/>
    <property type="match status" value="1"/>
</dbReference>
<dbReference type="InterPro" id="IPR002305">
    <property type="entry name" value="aa-tRNA-synth_Ic"/>
</dbReference>
<dbReference type="InterPro" id="IPR002307">
    <property type="entry name" value="Tyr-tRNA-ligase"/>
</dbReference>
<dbReference type="GO" id="GO:0006437">
    <property type="term" value="P:tyrosyl-tRNA aminoacylation"/>
    <property type="evidence" value="ECO:0007669"/>
    <property type="project" value="InterPro"/>
</dbReference>
<evidence type="ECO:0000256" key="5">
    <source>
        <dbReference type="ARBA" id="ARBA00022917"/>
    </source>
</evidence>
<name>A0A9W9G1V8_9EURO</name>
<dbReference type="Gene3D" id="3.40.50.620">
    <property type="entry name" value="HUPs"/>
    <property type="match status" value="1"/>
</dbReference>
<dbReference type="PIRSF" id="PIRSF006588">
    <property type="entry name" value="TyrRS_arch_euk"/>
    <property type="match status" value="1"/>
</dbReference>
<dbReference type="EMBL" id="JAPQKI010000003">
    <property type="protein sequence ID" value="KAJ5109747.1"/>
    <property type="molecule type" value="Genomic_DNA"/>
</dbReference>
<dbReference type="PANTHER" id="PTHR46264">
    <property type="entry name" value="TYROSINE-TRNA LIGASE"/>
    <property type="match status" value="1"/>
</dbReference>
<organism evidence="10 11">
    <name type="scientific">Penicillium argentinense</name>
    <dbReference type="NCBI Taxonomy" id="1131581"/>
    <lineage>
        <taxon>Eukaryota</taxon>
        <taxon>Fungi</taxon>
        <taxon>Dikarya</taxon>
        <taxon>Ascomycota</taxon>
        <taxon>Pezizomycotina</taxon>
        <taxon>Eurotiomycetes</taxon>
        <taxon>Eurotiomycetidae</taxon>
        <taxon>Eurotiales</taxon>
        <taxon>Aspergillaceae</taxon>
        <taxon>Penicillium</taxon>
    </lineage>
</organism>
<evidence type="ECO:0000256" key="2">
    <source>
        <dbReference type="ARBA" id="ARBA00022598"/>
    </source>
</evidence>
<evidence type="ECO:0000256" key="6">
    <source>
        <dbReference type="ARBA" id="ARBA00023146"/>
    </source>
</evidence>
<dbReference type="AlphaFoldDB" id="A0A9W9G1V8"/>
<evidence type="ECO:0000256" key="4">
    <source>
        <dbReference type="ARBA" id="ARBA00022840"/>
    </source>
</evidence>
<comment type="catalytic activity">
    <reaction evidence="8">
        <text>tRNA(Tyr) + L-tyrosine + ATP = L-tyrosyl-tRNA(Tyr) + AMP + diphosphate + H(+)</text>
        <dbReference type="Rhea" id="RHEA:10220"/>
        <dbReference type="Rhea" id="RHEA-COMP:9706"/>
        <dbReference type="Rhea" id="RHEA-COMP:9707"/>
        <dbReference type="ChEBI" id="CHEBI:15378"/>
        <dbReference type="ChEBI" id="CHEBI:30616"/>
        <dbReference type="ChEBI" id="CHEBI:33019"/>
        <dbReference type="ChEBI" id="CHEBI:58315"/>
        <dbReference type="ChEBI" id="CHEBI:78442"/>
        <dbReference type="ChEBI" id="CHEBI:78536"/>
        <dbReference type="ChEBI" id="CHEBI:456215"/>
        <dbReference type="EC" id="6.1.1.1"/>
    </reaction>
</comment>
<dbReference type="GO" id="GO:0005737">
    <property type="term" value="C:cytoplasm"/>
    <property type="evidence" value="ECO:0007669"/>
    <property type="project" value="TreeGrafter"/>
</dbReference>
<dbReference type="GeneID" id="81353865"/>
<sequence length="346" mass="38237">MTIDKNYELIARGVDVQDAQIIKHKLDNGDLVKGFWGTAPTGKPHIGYLLPCIKLMEFVAAGVETCVYFADTYAFLINHDVSAERVGYRTRYYQFLLSAILDSLGVPKSKVSFVTESERFTYDPAFISKEHQLCVLVSQDAIRACGNEIDETNALSPMMCPGRQALAEAFLGVHFQLGGEDQRGMFNFANTFLPQLGFDKAAHLINPLLPALSGAKMSSSKAASSKIEFLDTADDVTSKILTCHFDEENVDSNGLLAIAKMVIFPFTRIANSTGKPWEFSCELADGRNKEYISYEELVRDLKEGTVGAKCIKVAVASTLNRLLEPIRQAFASSKEWQEIADLAYPS</sequence>
<protein>
    <recommendedName>
        <fullName evidence="1">tyrosine--tRNA ligase</fullName>
        <ecNumber evidence="1">6.1.1.1</ecNumber>
    </recommendedName>
    <alternativeName>
        <fullName evidence="7">Tyrosyl-tRNA synthetase</fullName>
    </alternativeName>
</protein>
<keyword evidence="6 9" id="KW-0030">Aminoacyl-tRNA synthetase</keyword>
<evidence type="ECO:0000313" key="11">
    <source>
        <dbReference type="Proteomes" id="UP001149074"/>
    </source>
</evidence>
<gene>
    <name evidence="10" type="ORF">N7532_002392</name>
</gene>
<keyword evidence="5 9" id="KW-0648">Protein biosynthesis</keyword>
<evidence type="ECO:0000256" key="8">
    <source>
        <dbReference type="ARBA" id="ARBA00048248"/>
    </source>
</evidence>
<dbReference type="Proteomes" id="UP001149074">
    <property type="component" value="Unassembled WGS sequence"/>
</dbReference>
<dbReference type="SUPFAM" id="SSF52374">
    <property type="entry name" value="Nucleotidylyl transferase"/>
    <property type="match status" value="1"/>
</dbReference>
<evidence type="ECO:0000256" key="7">
    <source>
        <dbReference type="ARBA" id="ARBA00033323"/>
    </source>
</evidence>
<dbReference type="PRINTS" id="PR01040">
    <property type="entry name" value="TRNASYNTHTYR"/>
</dbReference>
<dbReference type="RefSeq" id="XP_056477858.1">
    <property type="nucleotide sequence ID" value="XM_056614886.1"/>
</dbReference>
<dbReference type="PANTHER" id="PTHR46264:SF4">
    <property type="entry name" value="TYROSINE--TRNA LIGASE, CYTOPLASMIC"/>
    <property type="match status" value="1"/>
</dbReference>
<comment type="similarity">
    <text evidence="9">Belongs to the class-I aminoacyl-tRNA synthetase family.</text>
</comment>
<dbReference type="GO" id="GO:0004831">
    <property type="term" value="F:tyrosine-tRNA ligase activity"/>
    <property type="evidence" value="ECO:0007669"/>
    <property type="project" value="UniProtKB-EC"/>
</dbReference>
<dbReference type="InterPro" id="IPR014729">
    <property type="entry name" value="Rossmann-like_a/b/a_fold"/>
</dbReference>
<evidence type="ECO:0000256" key="3">
    <source>
        <dbReference type="ARBA" id="ARBA00022741"/>
    </source>
</evidence>
<comment type="caution">
    <text evidence="10">The sequence shown here is derived from an EMBL/GenBank/DDBJ whole genome shotgun (WGS) entry which is preliminary data.</text>
</comment>
<reference evidence="10" key="1">
    <citation type="submission" date="2022-11" db="EMBL/GenBank/DDBJ databases">
        <authorList>
            <person name="Petersen C."/>
        </authorList>
    </citation>
    <scope>NUCLEOTIDE SEQUENCE</scope>
    <source>
        <strain evidence="10">IBT 30761</strain>
    </source>
</reference>
<dbReference type="InterPro" id="IPR023617">
    <property type="entry name" value="Tyr-tRNA-ligase_arc/euk-type"/>
</dbReference>
<dbReference type="GO" id="GO:0005524">
    <property type="term" value="F:ATP binding"/>
    <property type="evidence" value="ECO:0007669"/>
    <property type="project" value="UniProtKB-KW"/>
</dbReference>
<reference evidence="10" key="2">
    <citation type="journal article" date="2023" name="IMA Fungus">
        <title>Comparative genomic study of the Penicillium genus elucidates a diverse pangenome and 15 lateral gene transfer events.</title>
        <authorList>
            <person name="Petersen C."/>
            <person name="Sorensen T."/>
            <person name="Nielsen M.R."/>
            <person name="Sondergaard T.E."/>
            <person name="Sorensen J.L."/>
            <person name="Fitzpatrick D.A."/>
            <person name="Frisvad J.C."/>
            <person name="Nielsen K.L."/>
        </authorList>
    </citation>
    <scope>NUCLEOTIDE SEQUENCE</scope>
    <source>
        <strain evidence="10">IBT 30761</strain>
    </source>
</reference>
<dbReference type="InterPro" id="IPR050489">
    <property type="entry name" value="Tyr-tRNA_synthase"/>
</dbReference>
<keyword evidence="2 9" id="KW-0436">Ligase</keyword>
<proteinExistence type="inferred from homology"/>
<dbReference type="EC" id="6.1.1.1" evidence="1"/>
<dbReference type="Gene3D" id="1.10.240.10">
    <property type="entry name" value="Tyrosyl-Transfer RNA Synthetase"/>
    <property type="match status" value="1"/>
</dbReference>
<evidence type="ECO:0000256" key="9">
    <source>
        <dbReference type="RuleBase" id="RU363036"/>
    </source>
</evidence>
<evidence type="ECO:0000313" key="10">
    <source>
        <dbReference type="EMBL" id="KAJ5109747.1"/>
    </source>
</evidence>